<dbReference type="InterPro" id="IPR013594">
    <property type="entry name" value="Dynein_heavy_tail"/>
</dbReference>
<evidence type="ECO:0000313" key="4">
    <source>
        <dbReference type="Proteomes" id="UP000030746"/>
    </source>
</evidence>
<dbReference type="KEGG" id="lgi:LOTGIDRAFT_125224"/>
<dbReference type="GeneID" id="20232464"/>
<dbReference type="CTD" id="20232464"/>
<gene>
    <name evidence="3" type="ORF">LOTGIDRAFT_125224</name>
</gene>
<dbReference type="InterPro" id="IPR026983">
    <property type="entry name" value="DHC"/>
</dbReference>
<dbReference type="PANTHER" id="PTHR46532">
    <property type="entry name" value="MALE FERTILITY FACTOR KL5"/>
    <property type="match status" value="1"/>
</dbReference>
<accession>V4BLJ5</accession>
<dbReference type="GO" id="GO:0007018">
    <property type="term" value="P:microtubule-based movement"/>
    <property type="evidence" value="ECO:0007669"/>
    <property type="project" value="InterPro"/>
</dbReference>
<dbReference type="AlphaFoldDB" id="V4BLJ5"/>
<dbReference type="RefSeq" id="XP_009059911.1">
    <property type="nucleotide sequence ID" value="XM_009061663.1"/>
</dbReference>
<evidence type="ECO:0000259" key="2">
    <source>
        <dbReference type="Pfam" id="PF08385"/>
    </source>
</evidence>
<protein>
    <recommendedName>
        <fullName evidence="2">Dynein heavy chain tail domain-containing protein</fullName>
    </recommendedName>
</protein>
<reference evidence="3 4" key="1">
    <citation type="journal article" date="2013" name="Nature">
        <title>Insights into bilaterian evolution from three spiralian genomes.</title>
        <authorList>
            <person name="Simakov O."/>
            <person name="Marletaz F."/>
            <person name="Cho S.J."/>
            <person name="Edsinger-Gonzales E."/>
            <person name="Havlak P."/>
            <person name="Hellsten U."/>
            <person name="Kuo D.H."/>
            <person name="Larsson T."/>
            <person name="Lv J."/>
            <person name="Arendt D."/>
            <person name="Savage R."/>
            <person name="Osoegawa K."/>
            <person name="de Jong P."/>
            <person name="Grimwood J."/>
            <person name="Chapman J.A."/>
            <person name="Shapiro H."/>
            <person name="Aerts A."/>
            <person name="Otillar R.P."/>
            <person name="Terry A.Y."/>
            <person name="Boore J.L."/>
            <person name="Grigoriev I.V."/>
            <person name="Lindberg D.R."/>
            <person name="Seaver E.C."/>
            <person name="Weisblat D.A."/>
            <person name="Putnam N.H."/>
            <person name="Rokhsar D.S."/>
        </authorList>
    </citation>
    <scope>NUCLEOTIDE SEQUENCE [LARGE SCALE GENOMIC DNA]</scope>
</reference>
<dbReference type="STRING" id="225164.V4BLJ5"/>
<sequence>KMDERLKWLETRITSSLKPRNEDLKNLFLNDENRLAFYEFINNEDVKRLYVYIRPPRQITASQLPPFDLKSKSIFFLKCNPGTKLTKDNMGKEVFLPLLGINQPSVTGVGINGDKLMDILHRLMAAVEVTQGHVEGRIVLNLPSIEVLAEAASSVNRRASVLHVLETTVIGWIKQIRTVLKHDPQADLYSQFGGEPGPLDEIKMWEKQLERLHSINAQLDSDIAGDILHNLEQANSQYAHSFRTVRKDIDKAVQDTNKILNFLSTMREWFDRLHWATEPKEMLILFKPMMTALLLVWTHSTYYHQIDKFHNLLSLLSNEVVHRAIAMVGPDILREPLESYTKLKDALRVCAAFRGTYLDFKDNADDQNALNITENAERLAARPQGSLFMTKMYGPHAYTPRYGIRRSDGDTSQSLEEDELWTDSPWPARNAPSFDLLNNFMERCNDVLELVETTRHFRLLAGAAEVGGAGNMSLDAMVKEIHQKYTLAMEEFFSLVDNVLSIDGSQSFERSFFKFRTVVKGLEKRLAGILRQAFCQCPTVESQLRLLEVFEGVSSRELVQAHLKDKDAQLVEAFTAELQQVKEMFTENSISPPSHYNMPPIVSRLMWVSALQERIRIPMEKLRQVSPHSLEGDSGWQMRDTYNSCMNELETYENKLVTDWRSNITAELTLRLKQPLLVAEDFDEDLDIRPQIVHVNLDPQLLLLLREIRYLGRTPFNIKLPEGAKELIRNTNSFELSVTATRLETIVSKYNTIMRTITSFERPMFERKLAKIDILFEQGLQEFTWKMKESADFIETAMSLVCLDVHQNLDIVQTDCHDIVEITVSWCKNTLDVFKARNPQLSYPMEELLEMQNQLEDELENIVVPSGNKIHSLVHKSFEAVQISQASPAWQDYIDYIDAIVLDGLKQVTLSSLTSMLNTLVQANIAEINMPESVIPILTIRLELIDNAVSFCPPLDQTTSVVSVQELVQKWLDSYLARGLLVKMLGTKGTYKDYIEADGEIKVLLSNIHSVVDENSEECKKMLEVFKDYAFLWLRDVNETFEEFLQGILSPNPLRSPNRSVAAEMRNFAAEKSTMSRSVQCLKMSEPWC</sequence>
<dbReference type="GO" id="GO:0005858">
    <property type="term" value="C:axonemal dynein complex"/>
    <property type="evidence" value="ECO:0007669"/>
    <property type="project" value="TreeGrafter"/>
</dbReference>
<dbReference type="PANTHER" id="PTHR46532:SF4">
    <property type="entry name" value="AAA+ ATPASE DOMAIN-CONTAINING PROTEIN"/>
    <property type="match status" value="1"/>
</dbReference>
<dbReference type="HOGENOM" id="CLU_285027_0_0_1"/>
<dbReference type="GO" id="GO:0051959">
    <property type="term" value="F:dynein light intermediate chain binding"/>
    <property type="evidence" value="ECO:0007669"/>
    <property type="project" value="InterPro"/>
</dbReference>
<organism evidence="3 4">
    <name type="scientific">Lottia gigantea</name>
    <name type="common">Giant owl limpet</name>
    <dbReference type="NCBI Taxonomy" id="225164"/>
    <lineage>
        <taxon>Eukaryota</taxon>
        <taxon>Metazoa</taxon>
        <taxon>Spiralia</taxon>
        <taxon>Lophotrochozoa</taxon>
        <taxon>Mollusca</taxon>
        <taxon>Gastropoda</taxon>
        <taxon>Patellogastropoda</taxon>
        <taxon>Lottioidea</taxon>
        <taxon>Lottiidae</taxon>
        <taxon>Lottia</taxon>
    </lineage>
</organism>
<comment type="similarity">
    <text evidence="1">Belongs to the dynein heavy chain family.</text>
</comment>
<dbReference type="Proteomes" id="UP000030746">
    <property type="component" value="Unassembled WGS sequence"/>
</dbReference>
<feature type="domain" description="Dynein heavy chain tail" evidence="2">
    <location>
        <begin position="162"/>
        <end position="368"/>
    </location>
</feature>
<keyword evidence="4" id="KW-1185">Reference proteome</keyword>
<evidence type="ECO:0000313" key="3">
    <source>
        <dbReference type="EMBL" id="ESO89559.1"/>
    </source>
</evidence>
<dbReference type="Pfam" id="PF08385">
    <property type="entry name" value="DHC_N1"/>
    <property type="match status" value="2"/>
</dbReference>
<dbReference type="OMA" id="DHRDWHE"/>
<dbReference type="OrthoDB" id="10251809at2759"/>
<name>V4BLJ5_LOTGI</name>
<dbReference type="EMBL" id="KB202591">
    <property type="protein sequence ID" value="ESO89559.1"/>
    <property type="molecule type" value="Genomic_DNA"/>
</dbReference>
<feature type="non-terminal residue" evidence="3">
    <location>
        <position position="1"/>
    </location>
</feature>
<evidence type="ECO:0000256" key="1">
    <source>
        <dbReference type="ARBA" id="ARBA00008887"/>
    </source>
</evidence>
<dbReference type="GO" id="GO:0045505">
    <property type="term" value="F:dynein intermediate chain binding"/>
    <property type="evidence" value="ECO:0007669"/>
    <property type="project" value="InterPro"/>
</dbReference>
<feature type="domain" description="Dynein heavy chain tail" evidence="2">
    <location>
        <begin position="411"/>
        <end position="793"/>
    </location>
</feature>
<proteinExistence type="inferred from homology"/>